<name>A0A886RKG5_9ECHN</name>
<reference evidence="14" key="1">
    <citation type="submission" date="2020-12" db="EMBL/GenBank/DDBJ databases">
        <title>The complete mitochondrial genome of Pygmaeocidaris prionigera (Arbacoida: Arbaciidae) from deep-sea in the South China Sea Jieying Na, Hong Cheng, Chunsheng Wang, Dongsheng Zhang.</title>
        <authorList>
            <person name="Na J."/>
            <person name="Cheng H."/>
            <person name="Wang C."/>
            <person name="Zhang D."/>
        </authorList>
    </citation>
    <scope>NUCLEOTIDE SEQUENCE</scope>
</reference>
<geneLocation type="mitochondrion" evidence="14"/>
<keyword evidence="9 11" id="KW-0496">Mitochondrion</keyword>
<keyword evidence="10 13" id="KW-0472">Membrane</keyword>
<evidence type="ECO:0000313" key="14">
    <source>
        <dbReference type="EMBL" id="QQV69851.1"/>
    </source>
</evidence>
<dbReference type="GeneID" id="67148291"/>
<evidence type="ECO:0000256" key="4">
    <source>
        <dbReference type="ARBA" id="ARBA00022547"/>
    </source>
</evidence>
<evidence type="ECO:0000256" key="1">
    <source>
        <dbReference type="ARBA" id="ARBA00004304"/>
    </source>
</evidence>
<proteinExistence type="inferred from homology"/>
<keyword evidence="8 11" id="KW-0406">Ion transport</keyword>
<keyword evidence="5 11" id="KW-0812">Transmembrane</keyword>
<feature type="transmembrane region" description="Helical" evidence="13">
    <location>
        <begin position="6"/>
        <end position="30"/>
    </location>
</feature>
<feature type="region of interest" description="Disordered" evidence="12">
    <location>
        <begin position="35"/>
        <end position="55"/>
    </location>
</feature>
<dbReference type="AlphaFoldDB" id="A0A886RKG5"/>
<comment type="similarity">
    <text evidence="2 11">Belongs to the ATPase protein 8 family.</text>
</comment>
<dbReference type="GO" id="GO:0015078">
    <property type="term" value="F:proton transmembrane transporter activity"/>
    <property type="evidence" value="ECO:0007669"/>
    <property type="project" value="InterPro"/>
</dbReference>
<evidence type="ECO:0000256" key="12">
    <source>
        <dbReference type="SAM" id="MobiDB-lite"/>
    </source>
</evidence>
<keyword evidence="6 11" id="KW-0375">Hydrogen ion transport</keyword>
<evidence type="ECO:0000256" key="13">
    <source>
        <dbReference type="SAM" id="Phobius"/>
    </source>
</evidence>
<evidence type="ECO:0000256" key="7">
    <source>
        <dbReference type="ARBA" id="ARBA00022989"/>
    </source>
</evidence>
<evidence type="ECO:0000256" key="5">
    <source>
        <dbReference type="ARBA" id="ARBA00022692"/>
    </source>
</evidence>
<protein>
    <recommendedName>
        <fullName evidence="11">ATP synthase complex subunit 8</fullName>
    </recommendedName>
</protein>
<keyword evidence="3 11" id="KW-0813">Transport</keyword>
<comment type="subcellular location">
    <subcellularLocation>
        <location evidence="1 11">Mitochondrion membrane</location>
        <topology evidence="1 11">Single-pass membrane protein</topology>
    </subcellularLocation>
</comment>
<organism evidence="14">
    <name type="scientific">Pygmaeocidaris prionigera</name>
    <dbReference type="NCBI Taxonomy" id="2803191"/>
    <lineage>
        <taxon>Eukaryota</taxon>
        <taxon>Metazoa</taxon>
        <taxon>Echinodermata</taxon>
        <taxon>Eleutherozoa</taxon>
        <taxon>Echinozoa</taxon>
        <taxon>Echinoidea</taxon>
        <taxon>Euechinoidea</taxon>
        <taxon>Echinacea</taxon>
        <taxon>Arbacioida</taxon>
        <taxon>Arbaciidae</taxon>
        <taxon>Pygmaeocidaris</taxon>
    </lineage>
</organism>
<evidence type="ECO:0000256" key="9">
    <source>
        <dbReference type="ARBA" id="ARBA00023128"/>
    </source>
</evidence>
<evidence type="ECO:0000256" key="6">
    <source>
        <dbReference type="ARBA" id="ARBA00022781"/>
    </source>
</evidence>
<keyword evidence="4 11" id="KW-0138">CF(0)</keyword>
<evidence type="ECO:0000256" key="3">
    <source>
        <dbReference type="ARBA" id="ARBA00022448"/>
    </source>
</evidence>
<evidence type="ECO:0000256" key="10">
    <source>
        <dbReference type="ARBA" id="ARBA00023136"/>
    </source>
</evidence>
<evidence type="ECO:0000256" key="8">
    <source>
        <dbReference type="ARBA" id="ARBA00023065"/>
    </source>
</evidence>
<dbReference type="GO" id="GO:0045259">
    <property type="term" value="C:proton-transporting ATP synthase complex"/>
    <property type="evidence" value="ECO:0007669"/>
    <property type="project" value="UniProtKB-KW"/>
</dbReference>
<dbReference type="CTD" id="4509"/>
<evidence type="ECO:0000256" key="11">
    <source>
        <dbReference type="RuleBase" id="RU003661"/>
    </source>
</evidence>
<accession>A0A886RKG5</accession>
<dbReference type="GO" id="GO:0031966">
    <property type="term" value="C:mitochondrial membrane"/>
    <property type="evidence" value="ECO:0007669"/>
    <property type="project" value="UniProtKB-SubCell"/>
</dbReference>
<dbReference type="GO" id="GO:0015986">
    <property type="term" value="P:proton motive force-driven ATP synthesis"/>
    <property type="evidence" value="ECO:0007669"/>
    <property type="project" value="InterPro"/>
</dbReference>
<keyword evidence="7 13" id="KW-1133">Transmembrane helix</keyword>
<dbReference type="EMBL" id="MW354512">
    <property type="protein sequence ID" value="QQV69851.1"/>
    <property type="molecule type" value="Genomic_DNA"/>
</dbReference>
<sequence>MPQLEFTWWVLNFFLVWIAVLSTLIIILSIPTLANPSQSTELPNLPKTHNTWQWS</sequence>
<dbReference type="Pfam" id="PF00895">
    <property type="entry name" value="ATP-synt_8"/>
    <property type="match status" value="1"/>
</dbReference>
<dbReference type="RefSeq" id="YP_010148947.1">
    <property type="nucleotide sequence ID" value="NC_057116.1"/>
</dbReference>
<dbReference type="InterPro" id="IPR001421">
    <property type="entry name" value="ATP8_metazoa"/>
</dbReference>
<gene>
    <name evidence="14" type="primary">ATP8</name>
</gene>
<evidence type="ECO:0000256" key="2">
    <source>
        <dbReference type="ARBA" id="ARBA00008892"/>
    </source>
</evidence>